<evidence type="ECO:0000313" key="2">
    <source>
        <dbReference type="Proteomes" id="UP000826195"/>
    </source>
</evidence>
<dbReference type="Proteomes" id="UP000826195">
    <property type="component" value="Unassembled WGS sequence"/>
</dbReference>
<sequence length="116" mass="13008">MINEKYQNLTQVYTSASKCPGEPHVEVYNATLSTQLVFKINQKASAAMAETRVVLAILKAIELALEMQEGTVIFSDFKNTLQSLLQFCRKKFIDSAECPCGSPEQDLIHIFFECPT</sequence>
<comment type="caution">
    <text evidence="1">The sequence shown here is derived from an EMBL/GenBank/DDBJ whole genome shotgun (WGS) entry which is preliminary data.</text>
</comment>
<name>A0AAV7HUQ4_COTGL</name>
<accession>A0AAV7HUQ4</accession>
<proteinExistence type="predicted"/>
<organism evidence="1 2">
    <name type="scientific">Cotesia glomerata</name>
    <name type="common">Lepidopteran parasitic wasp</name>
    <name type="synonym">Apanteles glomeratus</name>
    <dbReference type="NCBI Taxonomy" id="32391"/>
    <lineage>
        <taxon>Eukaryota</taxon>
        <taxon>Metazoa</taxon>
        <taxon>Ecdysozoa</taxon>
        <taxon>Arthropoda</taxon>
        <taxon>Hexapoda</taxon>
        <taxon>Insecta</taxon>
        <taxon>Pterygota</taxon>
        <taxon>Neoptera</taxon>
        <taxon>Endopterygota</taxon>
        <taxon>Hymenoptera</taxon>
        <taxon>Apocrita</taxon>
        <taxon>Ichneumonoidea</taxon>
        <taxon>Braconidae</taxon>
        <taxon>Microgastrinae</taxon>
        <taxon>Cotesia</taxon>
    </lineage>
</organism>
<dbReference type="EMBL" id="JAHXZJ010002982">
    <property type="protein sequence ID" value="KAH0534498.1"/>
    <property type="molecule type" value="Genomic_DNA"/>
</dbReference>
<evidence type="ECO:0000313" key="1">
    <source>
        <dbReference type="EMBL" id="KAH0534498.1"/>
    </source>
</evidence>
<protein>
    <recommendedName>
        <fullName evidence="3">Reverse transcriptase zinc-binding domain-containing protein</fullName>
    </recommendedName>
</protein>
<dbReference type="AlphaFoldDB" id="A0AAV7HUQ4"/>
<keyword evidence="2" id="KW-1185">Reference proteome</keyword>
<gene>
    <name evidence="1" type="ORF">KQX54_004616</name>
</gene>
<reference evidence="1 2" key="1">
    <citation type="journal article" date="2021" name="J. Hered.">
        <title>A chromosome-level genome assembly of the parasitoid wasp, Cotesia glomerata (Hymenoptera: Braconidae).</title>
        <authorList>
            <person name="Pinto B.J."/>
            <person name="Weis J.J."/>
            <person name="Gamble T."/>
            <person name="Ode P.J."/>
            <person name="Paul R."/>
            <person name="Zaspel J.M."/>
        </authorList>
    </citation>
    <scope>NUCLEOTIDE SEQUENCE [LARGE SCALE GENOMIC DNA]</scope>
    <source>
        <strain evidence="1">CgM1</strain>
    </source>
</reference>
<evidence type="ECO:0008006" key="3">
    <source>
        <dbReference type="Google" id="ProtNLM"/>
    </source>
</evidence>